<gene>
    <name evidence="2" type="primary">cpnT_1</name>
    <name evidence="2" type="ORF">MSG_00725</name>
</gene>
<organism evidence="2 3">
    <name type="scientific">Mycobacterium shigaense</name>
    <dbReference type="NCBI Taxonomy" id="722731"/>
    <lineage>
        <taxon>Bacteria</taxon>
        <taxon>Bacillati</taxon>
        <taxon>Actinomycetota</taxon>
        <taxon>Actinomycetes</taxon>
        <taxon>Mycobacteriales</taxon>
        <taxon>Mycobacteriaceae</taxon>
        <taxon>Mycobacterium</taxon>
        <taxon>Mycobacterium simiae complex</taxon>
    </lineage>
</organism>
<feature type="compositionally biased region" description="Low complexity" evidence="1">
    <location>
        <begin position="417"/>
        <end position="435"/>
    </location>
</feature>
<dbReference type="EMBL" id="AP018164">
    <property type="protein sequence ID" value="BAX90888.1"/>
    <property type="molecule type" value="Genomic_DNA"/>
</dbReference>
<dbReference type="KEGG" id="mshg:MSG_00725"/>
<feature type="compositionally biased region" description="Low complexity" evidence="1">
    <location>
        <begin position="336"/>
        <end position="355"/>
    </location>
</feature>
<feature type="region of interest" description="Disordered" evidence="1">
    <location>
        <begin position="388"/>
        <end position="435"/>
    </location>
</feature>
<dbReference type="RefSeq" id="WP_096437170.1">
    <property type="nucleotide sequence ID" value="NZ_AP018164.1"/>
</dbReference>
<feature type="region of interest" description="Disordered" evidence="1">
    <location>
        <begin position="330"/>
        <end position="355"/>
    </location>
</feature>
<dbReference type="OrthoDB" id="4752312at2"/>
<evidence type="ECO:0000313" key="3">
    <source>
        <dbReference type="Proteomes" id="UP000217736"/>
    </source>
</evidence>
<accession>A0A1Z4ED72</accession>
<reference evidence="3" key="1">
    <citation type="submission" date="2017-06" db="EMBL/GenBank/DDBJ databases">
        <title>Complete Genome Sequence of Mycobacterium shigaense.</title>
        <authorList>
            <person name="Fukano H."/>
            <person name="Yoshida M."/>
            <person name="Kazumi Y."/>
            <person name="Ogura Y."/>
            <person name="Mitarai S."/>
            <person name="Hayashi T."/>
            <person name="Hoshino Y."/>
        </authorList>
    </citation>
    <scope>NUCLEOTIDE SEQUENCE [LARGE SCALE GENOMIC DNA]</scope>
    <source>
        <strain evidence="3">UN-152</strain>
    </source>
</reference>
<name>A0A1Z4ED72_9MYCO</name>
<dbReference type="Proteomes" id="UP000217736">
    <property type="component" value="Chromosome"/>
</dbReference>
<proteinExistence type="predicted"/>
<protein>
    <submittedName>
        <fullName evidence="2">Outer membrane channel protein CpnT</fullName>
    </submittedName>
</protein>
<sequence length="435" mass="45779">MAPLAVNPAALDKAGSEVVTAGEGLGSVISTLIAALSGRSGMAGDDPAGIEVGHSCDSSAAKLVQAMLDTRNGLCWLGFGVRMSALNYSLAEAQSTISGHADPLPTPALPGPMSSVSLPPSVGTGVGAPAGWGWVAPYIGMIWPTADSGKLRTAATAWTAAGTQFGLAEILGTGAPMGAIRAQQIPEGPAIDHAFTVAYTSTTGIVQQCQQVAVQLTSYAAKVDKVHAAILDLLARICDPMTGIKEVWDFLTDEDEDEIKKIADDIRTVVDQFTSEVAALGRELSSIASEAETIVNTMGDYAAKQWDQFLHGTEVGRVIDLIGHFKKTSGARQAMPSSDSGVSPSSGCSSTQSVSRRIWRGWPRGPRRWSAWAPMVRHRSWIRGRHWARTSRTGSSGKPTRSVPPARACSTSPRWPCPAARSPSWAPRAAPPSMR</sequence>
<feature type="compositionally biased region" description="Polar residues" evidence="1">
    <location>
        <begin position="390"/>
        <end position="399"/>
    </location>
</feature>
<evidence type="ECO:0000313" key="2">
    <source>
        <dbReference type="EMBL" id="BAX90888.1"/>
    </source>
</evidence>
<evidence type="ECO:0000256" key="1">
    <source>
        <dbReference type="SAM" id="MobiDB-lite"/>
    </source>
</evidence>
<dbReference type="AlphaFoldDB" id="A0A1Z4ED72"/>
<keyword evidence="3" id="KW-1185">Reference proteome</keyword>